<protein>
    <recommendedName>
        <fullName evidence="2">histidine kinase</fullName>
        <ecNumber evidence="2">2.7.13.3</ecNumber>
    </recommendedName>
</protein>
<dbReference type="EMBL" id="WOWS01000002">
    <property type="protein sequence ID" value="MUU77806.1"/>
    <property type="molecule type" value="Genomic_DNA"/>
</dbReference>
<dbReference type="PANTHER" id="PTHR45453:SF1">
    <property type="entry name" value="PHOSPHATE REGULON SENSOR PROTEIN PHOR"/>
    <property type="match status" value="1"/>
</dbReference>
<keyword evidence="7" id="KW-0472">Membrane</keyword>
<dbReference type="Gene3D" id="3.30.565.10">
    <property type="entry name" value="Histidine kinase-like ATPase, C-terminal domain"/>
    <property type="match status" value="1"/>
</dbReference>
<dbReference type="InterPro" id="IPR005467">
    <property type="entry name" value="His_kinase_dom"/>
</dbReference>
<gene>
    <name evidence="9" type="ORF">GN138_05080</name>
</gene>
<dbReference type="SUPFAM" id="SSF55874">
    <property type="entry name" value="ATPase domain of HSP90 chaperone/DNA topoisomerase II/histidine kinase"/>
    <property type="match status" value="1"/>
</dbReference>
<dbReference type="EC" id="2.7.13.3" evidence="2"/>
<proteinExistence type="predicted"/>
<dbReference type="GO" id="GO:0016036">
    <property type="term" value="P:cellular response to phosphate starvation"/>
    <property type="evidence" value="ECO:0007669"/>
    <property type="project" value="TreeGrafter"/>
</dbReference>
<feature type="transmembrane region" description="Helical" evidence="7">
    <location>
        <begin position="263"/>
        <end position="284"/>
    </location>
</feature>
<dbReference type="PRINTS" id="PR00344">
    <property type="entry name" value="BCTRLSENSOR"/>
</dbReference>
<evidence type="ECO:0000313" key="9">
    <source>
        <dbReference type="EMBL" id="MUU77806.1"/>
    </source>
</evidence>
<feature type="domain" description="Histidine kinase" evidence="8">
    <location>
        <begin position="303"/>
        <end position="516"/>
    </location>
</feature>
<evidence type="ECO:0000256" key="1">
    <source>
        <dbReference type="ARBA" id="ARBA00000085"/>
    </source>
</evidence>
<dbReference type="GO" id="GO:0004721">
    <property type="term" value="F:phosphoprotein phosphatase activity"/>
    <property type="evidence" value="ECO:0007669"/>
    <property type="project" value="TreeGrafter"/>
</dbReference>
<evidence type="ECO:0000256" key="2">
    <source>
        <dbReference type="ARBA" id="ARBA00012438"/>
    </source>
</evidence>
<dbReference type="InterPro" id="IPR003661">
    <property type="entry name" value="HisK_dim/P_dom"/>
</dbReference>
<evidence type="ECO:0000256" key="5">
    <source>
        <dbReference type="ARBA" id="ARBA00022777"/>
    </source>
</evidence>
<keyword evidence="7" id="KW-1133">Transmembrane helix</keyword>
<reference evidence="9 10" key="1">
    <citation type="submission" date="2019-12" db="EMBL/GenBank/DDBJ databases">
        <authorList>
            <person name="Li J."/>
        </authorList>
    </citation>
    <scope>NUCLEOTIDE SEQUENCE [LARGE SCALE GENOMIC DNA]</scope>
    <source>
        <strain evidence="9 10">HL2-2</strain>
    </source>
</reference>
<dbReference type="Pfam" id="PF02518">
    <property type="entry name" value="HATPase_c"/>
    <property type="match status" value="1"/>
</dbReference>
<dbReference type="GO" id="GO:0005886">
    <property type="term" value="C:plasma membrane"/>
    <property type="evidence" value="ECO:0007669"/>
    <property type="project" value="TreeGrafter"/>
</dbReference>
<keyword evidence="3" id="KW-0597">Phosphoprotein</keyword>
<evidence type="ECO:0000259" key="8">
    <source>
        <dbReference type="PROSITE" id="PS50109"/>
    </source>
</evidence>
<dbReference type="SUPFAM" id="SSF47384">
    <property type="entry name" value="Homodimeric domain of signal transducing histidine kinase"/>
    <property type="match status" value="1"/>
</dbReference>
<feature type="transmembrane region" description="Helical" evidence="7">
    <location>
        <begin position="9"/>
        <end position="27"/>
    </location>
</feature>
<dbReference type="InterPro" id="IPR050351">
    <property type="entry name" value="BphY/WalK/GraS-like"/>
</dbReference>
<keyword evidence="5" id="KW-0418">Kinase</keyword>
<dbReference type="InterPro" id="IPR003594">
    <property type="entry name" value="HATPase_dom"/>
</dbReference>
<evidence type="ECO:0000256" key="3">
    <source>
        <dbReference type="ARBA" id="ARBA00022553"/>
    </source>
</evidence>
<sequence>MNAKTHKWILYAIVALIMTTICIQIYWNFKNYQANKQQLINDVQVSLDKAVDDYYAALAERTTIGVFLEGDQQKNAFKEGGKLENFFKTIDKDSFDIKDLDSLDANAIKGVTIMTGFSADSMSDVIDRKLKPIKIKDFNFNTNAKEKAKDSIKVFPFKNKIDSIKIEDASEFEVLTSKIVVSINNDSLDLVEIDSLVNIELLRKKLYLNYNLHFYDATKTKLDSVKIPPEKLSTTSKSTFLPKRSTLYISFSNETITILKRSLGGILVSTLLVLAVISCLFFLLKIIRDQKQLAEVKNDLISNITHEFKTPIATISAALESINNFNAIEDKEKTKKYLKMSSEQLEKLNVMVEKILETATLDSNNLDLKKEKINLSELLLALTHRYKVQFLEKTINSNFQLENIIINADIFHIENALNNIFDNAIKYGGKEITVALKANKTNCTILISDNGTSLTKTNKEQIFDKFYRVPKGNKHDVKGFGIGLYYTKTIIEKHNGSISLDLNNNLTTFKITLPNV</sequence>
<dbReference type="Proteomes" id="UP000478208">
    <property type="component" value="Unassembled WGS sequence"/>
</dbReference>
<dbReference type="SMART" id="SM00387">
    <property type="entry name" value="HATPase_c"/>
    <property type="match status" value="1"/>
</dbReference>
<dbReference type="RefSeq" id="WP_157362711.1">
    <property type="nucleotide sequence ID" value="NZ_WOWS01000002.1"/>
</dbReference>
<dbReference type="Pfam" id="PF00512">
    <property type="entry name" value="HisKA"/>
    <property type="match status" value="1"/>
</dbReference>
<evidence type="ECO:0000256" key="4">
    <source>
        <dbReference type="ARBA" id="ARBA00022679"/>
    </source>
</evidence>
<accession>A0A6L6U8E6</accession>
<evidence type="ECO:0000313" key="10">
    <source>
        <dbReference type="Proteomes" id="UP000478208"/>
    </source>
</evidence>
<dbReference type="PROSITE" id="PS50109">
    <property type="entry name" value="HIS_KIN"/>
    <property type="match status" value="1"/>
</dbReference>
<dbReference type="CDD" id="cd00082">
    <property type="entry name" value="HisKA"/>
    <property type="match status" value="1"/>
</dbReference>
<dbReference type="Gene3D" id="1.10.287.130">
    <property type="match status" value="1"/>
</dbReference>
<keyword evidence="4" id="KW-0808">Transferase</keyword>
<dbReference type="InterPro" id="IPR004358">
    <property type="entry name" value="Sig_transdc_His_kin-like_C"/>
</dbReference>
<keyword evidence="10" id="KW-1185">Reference proteome</keyword>
<dbReference type="InterPro" id="IPR036890">
    <property type="entry name" value="HATPase_C_sf"/>
</dbReference>
<dbReference type="PANTHER" id="PTHR45453">
    <property type="entry name" value="PHOSPHATE REGULON SENSOR PROTEIN PHOR"/>
    <property type="match status" value="1"/>
</dbReference>
<dbReference type="InterPro" id="IPR036097">
    <property type="entry name" value="HisK_dim/P_sf"/>
</dbReference>
<organism evidence="9 10">
    <name type="scientific">Winogradskyella endarachnes</name>
    <dbReference type="NCBI Taxonomy" id="2681965"/>
    <lineage>
        <taxon>Bacteria</taxon>
        <taxon>Pseudomonadati</taxon>
        <taxon>Bacteroidota</taxon>
        <taxon>Flavobacteriia</taxon>
        <taxon>Flavobacteriales</taxon>
        <taxon>Flavobacteriaceae</taxon>
        <taxon>Winogradskyella</taxon>
    </lineage>
</organism>
<keyword evidence="6" id="KW-0902">Two-component regulatory system</keyword>
<evidence type="ECO:0000256" key="6">
    <source>
        <dbReference type="ARBA" id="ARBA00023012"/>
    </source>
</evidence>
<comment type="caution">
    <text evidence="9">The sequence shown here is derived from an EMBL/GenBank/DDBJ whole genome shotgun (WGS) entry which is preliminary data.</text>
</comment>
<comment type="catalytic activity">
    <reaction evidence="1">
        <text>ATP + protein L-histidine = ADP + protein N-phospho-L-histidine.</text>
        <dbReference type="EC" id="2.7.13.3"/>
    </reaction>
</comment>
<evidence type="ECO:0000256" key="7">
    <source>
        <dbReference type="SAM" id="Phobius"/>
    </source>
</evidence>
<keyword evidence="7" id="KW-0812">Transmembrane</keyword>
<dbReference type="GO" id="GO:0000155">
    <property type="term" value="F:phosphorelay sensor kinase activity"/>
    <property type="evidence" value="ECO:0007669"/>
    <property type="project" value="InterPro"/>
</dbReference>
<dbReference type="CDD" id="cd00075">
    <property type="entry name" value="HATPase"/>
    <property type="match status" value="1"/>
</dbReference>
<name>A0A6L6U8E6_9FLAO</name>
<dbReference type="SMART" id="SM00388">
    <property type="entry name" value="HisKA"/>
    <property type="match status" value="1"/>
</dbReference>
<dbReference type="AlphaFoldDB" id="A0A6L6U8E6"/>